<reference evidence="2 3" key="1">
    <citation type="submission" date="2020-08" db="EMBL/GenBank/DDBJ databases">
        <title>Genomic Encyclopedia of Type Strains, Phase IV (KMG-V): Genome sequencing to study the core and pangenomes of soil and plant-associated prokaryotes.</title>
        <authorList>
            <person name="Whitman W."/>
        </authorList>
    </citation>
    <scope>NUCLEOTIDE SEQUENCE [LARGE SCALE GENOMIC DNA]</scope>
    <source>
        <strain evidence="2 3">34/80</strain>
    </source>
</reference>
<evidence type="ECO:0000259" key="1">
    <source>
        <dbReference type="PROSITE" id="PS50404"/>
    </source>
</evidence>
<evidence type="ECO:0000313" key="3">
    <source>
        <dbReference type="Proteomes" id="UP000524450"/>
    </source>
</evidence>
<dbReference type="CDD" id="cd03205">
    <property type="entry name" value="GST_C_6"/>
    <property type="match status" value="1"/>
</dbReference>
<organism evidence="2 3">
    <name type="scientific">Variovorax guangxiensis</name>
    <dbReference type="NCBI Taxonomy" id="1775474"/>
    <lineage>
        <taxon>Bacteria</taxon>
        <taxon>Pseudomonadati</taxon>
        <taxon>Pseudomonadota</taxon>
        <taxon>Betaproteobacteria</taxon>
        <taxon>Burkholderiales</taxon>
        <taxon>Comamonadaceae</taxon>
        <taxon>Variovorax</taxon>
    </lineage>
</organism>
<dbReference type="Gene3D" id="1.20.1050.10">
    <property type="match status" value="1"/>
</dbReference>
<dbReference type="Proteomes" id="UP000524450">
    <property type="component" value="Unassembled WGS sequence"/>
</dbReference>
<dbReference type="InterPro" id="IPR004045">
    <property type="entry name" value="Glutathione_S-Trfase_N"/>
</dbReference>
<dbReference type="SUPFAM" id="SSF52833">
    <property type="entry name" value="Thioredoxin-like"/>
    <property type="match status" value="1"/>
</dbReference>
<dbReference type="GO" id="GO:0004364">
    <property type="term" value="F:glutathione transferase activity"/>
    <property type="evidence" value="ECO:0007669"/>
    <property type="project" value="TreeGrafter"/>
</dbReference>
<dbReference type="EMBL" id="JACIFZ010000002">
    <property type="protein sequence ID" value="MBB4222104.1"/>
    <property type="molecule type" value="Genomic_DNA"/>
</dbReference>
<sequence length="202" mass="21968">MQLIGMLDSPYVRRTAISLRLLGVPFEHRSISVFSTFEQFSAINPVVKAPTLVCDDGSVLMDSTLIVDYAQALSGRSLVPADPARRLRELRLTGLALAACEKTVQIVYERKLRPAEKLHQPWMDRVQGQLAAAYSALEREIAAEPLPASEETMTQAGISTAVAWAFTQLLTPDAISPTGFPVLAAYSAQAERLPVFVGAPMV</sequence>
<gene>
    <name evidence="2" type="ORF">GGD71_002864</name>
</gene>
<dbReference type="CDD" id="cd00570">
    <property type="entry name" value="GST_N_family"/>
    <property type="match status" value="1"/>
</dbReference>
<dbReference type="InterPro" id="IPR036249">
    <property type="entry name" value="Thioredoxin-like_sf"/>
</dbReference>
<feature type="domain" description="GST N-terminal" evidence="1">
    <location>
        <begin position="1"/>
        <end position="78"/>
    </location>
</feature>
<dbReference type="InterPro" id="IPR036282">
    <property type="entry name" value="Glutathione-S-Trfase_C_sf"/>
</dbReference>
<keyword evidence="2" id="KW-0808">Transferase</keyword>
<dbReference type="Pfam" id="PF13417">
    <property type="entry name" value="GST_N_3"/>
    <property type="match status" value="1"/>
</dbReference>
<comment type="caution">
    <text evidence="2">The sequence shown here is derived from an EMBL/GenBank/DDBJ whole genome shotgun (WGS) entry which is preliminary data.</text>
</comment>
<dbReference type="PANTHER" id="PTHR42673">
    <property type="entry name" value="MALEYLACETOACETATE ISOMERASE"/>
    <property type="match status" value="1"/>
</dbReference>
<dbReference type="GO" id="GO:0016034">
    <property type="term" value="F:maleylacetoacetate isomerase activity"/>
    <property type="evidence" value="ECO:0007669"/>
    <property type="project" value="TreeGrafter"/>
</dbReference>
<dbReference type="SUPFAM" id="SSF47616">
    <property type="entry name" value="GST C-terminal domain-like"/>
    <property type="match status" value="1"/>
</dbReference>
<dbReference type="PROSITE" id="PS50404">
    <property type="entry name" value="GST_NTER"/>
    <property type="match status" value="1"/>
</dbReference>
<evidence type="ECO:0000313" key="2">
    <source>
        <dbReference type="EMBL" id="MBB4222104.1"/>
    </source>
</evidence>
<dbReference type="GO" id="GO:0006559">
    <property type="term" value="P:L-phenylalanine catabolic process"/>
    <property type="evidence" value="ECO:0007669"/>
    <property type="project" value="TreeGrafter"/>
</dbReference>
<dbReference type="GO" id="GO:0006749">
    <property type="term" value="P:glutathione metabolic process"/>
    <property type="evidence" value="ECO:0007669"/>
    <property type="project" value="TreeGrafter"/>
</dbReference>
<name>A0A840FP19_9BURK</name>
<dbReference type="Gene3D" id="3.40.30.10">
    <property type="entry name" value="Glutaredoxin"/>
    <property type="match status" value="1"/>
</dbReference>
<dbReference type="AlphaFoldDB" id="A0A840FP19"/>
<dbReference type="RefSeq" id="WP_184638525.1">
    <property type="nucleotide sequence ID" value="NZ_JACIFZ010000002.1"/>
</dbReference>
<protein>
    <submittedName>
        <fullName evidence="2">Glutathione S-transferase</fullName>
    </submittedName>
</protein>
<proteinExistence type="predicted"/>
<dbReference type="PANTHER" id="PTHR42673:SF21">
    <property type="entry name" value="GLUTATHIONE S-TRANSFERASE YFCF"/>
    <property type="match status" value="1"/>
</dbReference>
<accession>A0A840FP19</accession>